<accession>A0A0V0GZP6</accession>
<sequence>MSKYDIENVKMELGTYTSELMLWEGRNNKIAKHKDQHKASNSIMLYSSYSLANKTFKYEDQDQTVTKRNFT</sequence>
<dbReference type="AlphaFoldDB" id="A0A0V0GZP6"/>
<evidence type="ECO:0000313" key="1">
    <source>
        <dbReference type="EMBL" id="JAP12726.1"/>
    </source>
</evidence>
<proteinExistence type="predicted"/>
<name>A0A0V0GZP6_SOLCH</name>
<reference evidence="1" key="1">
    <citation type="submission" date="2015-12" db="EMBL/GenBank/DDBJ databases">
        <title>Gene expression during late stages of embryo sac development: a critical building block for successful pollen-pistil interactions.</title>
        <authorList>
            <person name="Liu Y."/>
            <person name="Joly V."/>
            <person name="Sabar M."/>
            <person name="Matton D.P."/>
        </authorList>
    </citation>
    <scope>NUCLEOTIDE SEQUENCE</scope>
</reference>
<dbReference type="EMBL" id="GEDG01029154">
    <property type="protein sequence ID" value="JAP12726.1"/>
    <property type="molecule type" value="Transcribed_RNA"/>
</dbReference>
<organism evidence="1">
    <name type="scientific">Solanum chacoense</name>
    <name type="common">Chaco potato</name>
    <dbReference type="NCBI Taxonomy" id="4108"/>
    <lineage>
        <taxon>Eukaryota</taxon>
        <taxon>Viridiplantae</taxon>
        <taxon>Streptophyta</taxon>
        <taxon>Embryophyta</taxon>
        <taxon>Tracheophyta</taxon>
        <taxon>Spermatophyta</taxon>
        <taxon>Magnoliopsida</taxon>
        <taxon>eudicotyledons</taxon>
        <taxon>Gunneridae</taxon>
        <taxon>Pentapetalae</taxon>
        <taxon>asterids</taxon>
        <taxon>lamiids</taxon>
        <taxon>Solanales</taxon>
        <taxon>Solanaceae</taxon>
        <taxon>Solanoideae</taxon>
        <taxon>Solaneae</taxon>
        <taxon>Solanum</taxon>
    </lineage>
</organism>
<protein>
    <submittedName>
        <fullName evidence="1">Putative ovule protein</fullName>
    </submittedName>
</protein>